<protein>
    <submittedName>
        <fullName evidence="6">Yippee like 3</fullName>
    </submittedName>
</protein>
<accession>A0A8I5TGN8</accession>
<dbReference type="AlphaFoldDB" id="A0A8I5TGN8"/>
<dbReference type="GeneTree" id="ENSGT00940000161514"/>
<keyword evidence="2" id="KW-0479">Metal-binding</keyword>
<dbReference type="InterPro" id="IPR034751">
    <property type="entry name" value="Yippee"/>
</dbReference>
<feature type="region of interest" description="Disordered" evidence="4">
    <location>
        <begin position="1"/>
        <end position="155"/>
    </location>
</feature>
<dbReference type="Proteomes" id="UP000001595">
    <property type="component" value="Chromosome 16"/>
</dbReference>
<keyword evidence="3" id="KW-0862">Zinc</keyword>
<feature type="domain" description="Yippee" evidence="5">
    <location>
        <begin position="185"/>
        <end position="283"/>
    </location>
</feature>
<dbReference type="Ensembl" id="ENSPPYT00000038587.1">
    <property type="protein sequence ID" value="ENSPPYP00000025161.1"/>
    <property type="gene ID" value="ENSPPYG00000007241.3"/>
</dbReference>
<dbReference type="Pfam" id="PF03226">
    <property type="entry name" value="Yippee-Mis18"/>
    <property type="match status" value="1"/>
</dbReference>
<evidence type="ECO:0000259" key="5">
    <source>
        <dbReference type="PROSITE" id="PS51792"/>
    </source>
</evidence>
<evidence type="ECO:0000256" key="4">
    <source>
        <dbReference type="SAM" id="MobiDB-lite"/>
    </source>
</evidence>
<gene>
    <name evidence="6" type="primary">YPEL3</name>
</gene>
<sequence length="286" mass="29700">MRGLSGARAADKRGLLYSSPPGHASQRHPLPGSAPGLDPPTPPLSGPQAGMRAGRGRAGRSRISGPAGAGGGGGAVGACAGRRVTRPPHLHAQRPLATAAAGTGGGSPPPPAAAAAAAGLGVNKSRRLRTRAGGDGARQERPPLPGQPIPADRAPRAQARHWAPSAPRGPLPAWGHCPRPPPWCGFQSPRRFRPTWMIVTGGIAVPTAALTWPTTTTSSPRVNVGCGPAEERVLLTGLHAVADIHCENCKTTLGWKYEQAFESSQKYKEGKYIIELNHMIKDNGWD</sequence>
<name>A0A8I5TGN8_PONAB</name>
<evidence type="ECO:0000256" key="2">
    <source>
        <dbReference type="ARBA" id="ARBA00022723"/>
    </source>
</evidence>
<comment type="similarity">
    <text evidence="1">Belongs to the yippee family.</text>
</comment>
<dbReference type="InterPro" id="IPR004910">
    <property type="entry name" value="Yippee/Mis18/Cereblon"/>
</dbReference>
<evidence type="ECO:0000256" key="3">
    <source>
        <dbReference type="ARBA" id="ARBA00022833"/>
    </source>
</evidence>
<dbReference type="InterPro" id="IPR039058">
    <property type="entry name" value="Yippee_fam"/>
</dbReference>
<reference evidence="6" key="3">
    <citation type="submission" date="2025-09" db="UniProtKB">
        <authorList>
            <consortium name="Ensembl"/>
        </authorList>
    </citation>
    <scope>IDENTIFICATION</scope>
</reference>
<feature type="compositionally biased region" description="Basic residues" evidence="4">
    <location>
        <begin position="83"/>
        <end position="92"/>
    </location>
</feature>
<proteinExistence type="inferred from homology"/>
<feature type="compositionally biased region" description="Gly residues" evidence="4">
    <location>
        <begin position="67"/>
        <end position="76"/>
    </location>
</feature>
<organism evidence="6 7">
    <name type="scientific">Pongo abelii</name>
    <name type="common">Sumatran orangutan</name>
    <name type="synonym">Pongo pygmaeus abelii</name>
    <dbReference type="NCBI Taxonomy" id="9601"/>
    <lineage>
        <taxon>Eukaryota</taxon>
        <taxon>Metazoa</taxon>
        <taxon>Chordata</taxon>
        <taxon>Craniata</taxon>
        <taxon>Vertebrata</taxon>
        <taxon>Euteleostomi</taxon>
        <taxon>Mammalia</taxon>
        <taxon>Eutheria</taxon>
        <taxon>Euarchontoglires</taxon>
        <taxon>Primates</taxon>
        <taxon>Haplorrhini</taxon>
        <taxon>Catarrhini</taxon>
        <taxon>Hominidae</taxon>
        <taxon>Pongo</taxon>
    </lineage>
</organism>
<reference evidence="6" key="2">
    <citation type="submission" date="2025-08" db="UniProtKB">
        <authorList>
            <consortium name="Ensembl"/>
        </authorList>
    </citation>
    <scope>IDENTIFICATION</scope>
</reference>
<keyword evidence="7" id="KW-1185">Reference proteome</keyword>
<dbReference type="PANTHER" id="PTHR13848">
    <property type="entry name" value="PROTEIN YIPPEE-LIKE CG15309-RELATED"/>
    <property type="match status" value="1"/>
</dbReference>
<evidence type="ECO:0000313" key="6">
    <source>
        <dbReference type="Ensembl" id="ENSPPYP00000025161.1"/>
    </source>
</evidence>
<evidence type="ECO:0000313" key="7">
    <source>
        <dbReference type="Proteomes" id="UP000001595"/>
    </source>
</evidence>
<evidence type="ECO:0000256" key="1">
    <source>
        <dbReference type="ARBA" id="ARBA00005613"/>
    </source>
</evidence>
<reference evidence="6 7" key="1">
    <citation type="submission" date="2008-02" db="EMBL/GenBank/DDBJ databases">
        <title>A 6x draft sequence assembly of the Pongo pygmaeus abelii genome.</title>
        <authorList>
            <person name="Wilson R.K."/>
            <person name="Mardis E."/>
        </authorList>
    </citation>
    <scope>NUCLEOTIDE SEQUENCE [LARGE SCALE GENOMIC DNA]</scope>
</reference>
<dbReference type="PROSITE" id="PS51792">
    <property type="entry name" value="YIPPEE"/>
    <property type="match status" value="1"/>
</dbReference>
<dbReference type="GO" id="GO:0046872">
    <property type="term" value="F:metal ion binding"/>
    <property type="evidence" value="ECO:0007669"/>
    <property type="project" value="UniProtKB-KW"/>
</dbReference>